<reference evidence="2" key="1">
    <citation type="submission" date="2020-10" db="EMBL/GenBank/DDBJ databases">
        <authorList>
            <person name="Kikuchi T."/>
        </authorList>
    </citation>
    <scope>NUCLEOTIDE SEQUENCE</scope>
    <source>
        <strain evidence="2">NKZ352</strain>
    </source>
</reference>
<dbReference type="OrthoDB" id="70899at2759"/>
<accession>A0A8S1HQE2</accession>
<protein>
    <submittedName>
        <fullName evidence="2">Uncharacterized protein</fullName>
    </submittedName>
</protein>
<gene>
    <name evidence="2" type="ORF">CAUJ_LOCUS13948</name>
</gene>
<feature type="region of interest" description="Disordered" evidence="1">
    <location>
        <begin position="1330"/>
        <end position="1354"/>
    </location>
</feature>
<name>A0A8S1HQE2_9PELO</name>
<evidence type="ECO:0000256" key="1">
    <source>
        <dbReference type="SAM" id="MobiDB-lite"/>
    </source>
</evidence>
<feature type="compositionally biased region" description="Basic and acidic residues" evidence="1">
    <location>
        <begin position="118"/>
        <end position="132"/>
    </location>
</feature>
<comment type="caution">
    <text evidence="2">The sequence shown here is derived from an EMBL/GenBank/DDBJ whole genome shotgun (WGS) entry which is preliminary data.</text>
</comment>
<proteinExistence type="predicted"/>
<evidence type="ECO:0000313" key="2">
    <source>
        <dbReference type="EMBL" id="CAD6198041.1"/>
    </source>
</evidence>
<feature type="region of interest" description="Disordered" evidence="1">
    <location>
        <begin position="111"/>
        <end position="150"/>
    </location>
</feature>
<evidence type="ECO:0000313" key="3">
    <source>
        <dbReference type="Proteomes" id="UP000835052"/>
    </source>
</evidence>
<dbReference type="Pfam" id="PF14750">
    <property type="entry name" value="INTS2"/>
    <property type="match status" value="1"/>
</dbReference>
<sequence>MCSNLGRNAYLQLLGDSLNNSDREDANFLAPLKDFYEIAALQSGVATSNSDIPDDLLVPLVSISDPCRLENLPYSQINWAGLERTITSGREVQISRKKQVAAKATKPLLPATNLSTNKHGEMGTLHKEEPKSNKAPVARKVAEPRASTSDSLFHEEPMEVDMKPSGFIDECDPVFGETQKHSEAQKLATGVVNLCRIVKKMSADPETTSLVQPEPWIEISAVSEKAELLVVVLSFMPGLLTVEEVVTSLLVPSGPVVMLEMLRQMPELFLRFFELRAQEDMIRKLIELNPSCLSSVLNQLLNSRTDCKLGCKVATDALNDFEFVNVIEPHFINRDSELCLLITRNGVRQVLPPIVRRLLKVVRDLISRPPETLLAGLSTPVFSSRLLNCVVEILGSTDQWSPPDITLITRFVFRTGLQPEYGGSQKGMEPMEWSQGSTMDSAGLFDEFSLNDSVVADSEASSQDFGRAHEPLQASSSFPTTSEPSPFGDTHENVVLAALILFPILTQYPTSQNETVAPPDKAVYRWLDASRKRTSFQYEGSSSQSEEESSFAGALLYAHACVLSGKLHDLGLYVNNVLQRRTDLYFRNPHVLVLKKMLFENCLDKAEVARRSTAQPTTLNLNQNSPGRVPLHTISALQSAGILKALKANIGNWLERQLRSVAVPANSMLVDVIETFAYNSATYQTAGLSQAFVQDVFSGDSMDEERLMSRIYVLLYLVAYREQVERAGNQRNLAYSNEIYAKIPYRYLMSLVEVRHEQFQNIRYRLVLRCSNWFPYMMPTPQSIEVAKESAADRRPLAECLDKEDVLKKIRSTVLEPSKNAAYNYLKHIDAAPFSDQLRLLPIIIEAFMKSLEPRTPIRFTRLIVQLFARFEELVPNQLFESATNAWLEKDGANFSNVYKIPALLFRCDKRILNSPPHFFCFVNTLRFFSTACRWNHRVRMMLMSKTLQHMPDHDRKENELLAHAYADSQQTVTVQALIEVADSRRMGDDESDYTAKANREEIAKIAFEYIHRLFIDHEGLMKVVLFQAFPVRQLRAVVEGVPSMFVAMAYVQEMLTLPNIERRIFTVVLVAELARKYRIQESLDVVRMTIDVVNTLHKYGELPAAYKFWKHLVPALSDVSVVFPSLTDCITRLLQRVSSCAKSRVATHYGILPQNKNCEEKRLLKLVASCPLVNFRPHLSWSLPFFLERMILRILVLSGFLATLASAQWGPFHPYGQGGPPAPPNNNLAIGYPTAYGLWTGRSWNGWNGDHHPGQGTGFGSPLRCLNGGAHIGQCRLEKDSICVALGGTCTHGACCTTPFLGMISTTSATPTRKIATVEIEMIDGEATKRPPKHFRSTTETPEATTKEQTGDQIDEEEILEWNRLVEQAKSTITTEPPLVTVTPVVEVNEYKRCFSGLKPVGPCAEDSDCPTLHSCEQGMCCYNA</sequence>
<dbReference type="InterPro" id="IPR006150">
    <property type="entry name" value="Cys_repeat_1"/>
</dbReference>
<dbReference type="SMART" id="SM00289">
    <property type="entry name" value="WR1"/>
    <property type="match status" value="2"/>
</dbReference>
<dbReference type="PANTHER" id="PTHR28608:SF1">
    <property type="entry name" value="INTEGRATOR COMPLEX SUBUNIT 2"/>
    <property type="match status" value="1"/>
</dbReference>
<dbReference type="Proteomes" id="UP000835052">
    <property type="component" value="Unassembled WGS sequence"/>
</dbReference>
<keyword evidence="3" id="KW-1185">Reference proteome</keyword>
<dbReference type="GO" id="GO:0032039">
    <property type="term" value="C:integrator complex"/>
    <property type="evidence" value="ECO:0007669"/>
    <property type="project" value="InterPro"/>
</dbReference>
<feature type="compositionally biased region" description="Low complexity" evidence="1">
    <location>
        <begin position="475"/>
        <end position="487"/>
    </location>
</feature>
<dbReference type="GO" id="GO:0034472">
    <property type="term" value="P:snRNA 3'-end processing"/>
    <property type="evidence" value="ECO:0007669"/>
    <property type="project" value="TreeGrafter"/>
</dbReference>
<dbReference type="EMBL" id="CAJGYM010000113">
    <property type="protein sequence ID" value="CAD6198041.1"/>
    <property type="molecule type" value="Genomic_DNA"/>
</dbReference>
<dbReference type="InterPro" id="IPR029321">
    <property type="entry name" value="INTS2"/>
</dbReference>
<dbReference type="PANTHER" id="PTHR28608">
    <property type="entry name" value="INTEGRATOR COMPLEX SUBUNIT 2"/>
    <property type="match status" value="1"/>
</dbReference>
<organism evidence="2 3">
    <name type="scientific">Caenorhabditis auriculariae</name>
    <dbReference type="NCBI Taxonomy" id="2777116"/>
    <lineage>
        <taxon>Eukaryota</taxon>
        <taxon>Metazoa</taxon>
        <taxon>Ecdysozoa</taxon>
        <taxon>Nematoda</taxon>
        <taxon>Chromadorea</taxon>
        <taxon>Rhabditida</taxon>
        <taxon>Rhabditina</taxon>
        <taxon>Rhabditomorpha</taxon>
        <taxon>Rhabditoidea</taxon>
        <taxon>Rhabditidae</taxon>
        <taxon>Peloderinae</taxon>
        <taxon>Caenorhabditis</taxon>
    </lineage>
</organism>
<feature type="region of interest" description="Disordered" evidence="1">
    <location>
        <begin position="459"/>
        <end position="487"/>
    </location>
</feature>